<dbReference type="Proteomes" id="UP000214689">
    <property type="component" value="Chromosome"/>
</dbReference>
<dbReference type="AlphaFoldDB" id="A0A223ATP1"/>
<sequence>MSYDLMVFEKAQAPNNKTEFIKWYENQVEWKEDHNYDSIEVSSANLKNWFMDMIQVFPPMEGEFALSDDEIENDEDLANRITDYCIGKDVIYACFAWSLAEDAYNTMLKIALKHGVGFFDVSDNGEVILSECDEQN</sequence>
<evidence type="ECO:0000313" key="1">
    <source>
        <dbReference type="EMBL" id="ASS38279.1"/>
    </source>
</evidence>
<gene>
    <name evidence="1" type="ORF">AXF17_07640</name>
</gene>
<proteinExistence type="predicted"/>
<dbReference type="OrthoDB" id="882812at2"/>
<name>A0A223ATP1_9FIRM</name>
<keyword evidence="2" id="KW-1185">Reference proteome</keyword>
<dbReference type="EMBL" id="CP016199">
    <property type="protein sequence ID" value="ASS38279.1"/>
    <property type="molecule type" value="Genomic_DNA"/>
</dbReference>
<accession>A0A223ATP1</accession>
<dbReference type="RefSeq" id="WP_094234519.1">
    <property type="nucleotide sequence ID" value="NZ_CP016199.1"/>
</dbReference>
<evidence type="ECO:0000313" key="2">
    <source>
        <dbReference type="Proteomes" id="UP000214689"/>
    </source>
</evidence>
<organism evidence="1 2">
    <name type="scientific">Mogibacterium pumilum</name>
    <dbReference type="NCBI Taxonomy" id="86332"/>
    <lineage>
        <taxon>Bacteria</taxon>
        <taxon>Bacillati</taxon>
        <taxon>Bacillota</taxon>
        <taxon>Clostridia</taxon>
        <taxon>Peptostreptococcales</taxon>
        <taxon>Anaerovoracaceae</taxon>
        <taxon>Mogibacterium</taxon>
    </lineage>
</organism>
<protein>
    <submittedName>
        <fullName evidence="1">Uncharacterized protein</fullName>
    </submittedName>
</protein>
<reference evidence="2" key="1">
    <citation type="submission" date="2016-05" db="EMBL/GenBank/DDBJ databases">
        <authorList>
            <person name="Holder M.E."/>
            <person name="Ajami N.J."/>
            <person name="Petrosino J.F."/>
        </authorList>
    </citation>
    <scope>NUCLEOTIDE SEQUENCE [LARGE SCALE GENOMIC DNA]</scope>
    <source>
        <strain evidence="2">ATCC 700696</strain>
    </source>
</reference>